<gene>
    <name evidence="1" type="ORF">BDP55DRAFT_676193</name>
</gene>
<dbReference type="GeneID" id="85460322"/>
<name>A0AAJ0EQB2_9PEZI</name>
<evidence type="ECO:0000313" key="2">
    <source>
        <dbReference type="Proteomes" id="UP001224890"/>
    </source>
</evidence>
<accession>A0AAJ0EQB2</accession>
<comment type="caution">
    <text evidence="1">The sequence shown here is derived from an EMBL/GenBank/DDBJ whole genome shotgun (WGS) entry which is preliminary data.</text>
</comment>
<sequence>MKEETQQTYSEKNLMQRLTDETARILQAITTTLTPEVKGNKVRESVLESLQKSFNRLRKCREEYLITEVGCQFSRLSQEARYKKLEILIRIATTINSRLLVAPSIWHITWTPPDTEKLLQLIEETKAECKSSPPSSAYSSWKGKNDIDQITIALIVDTMSLLQVSSGHDCYPFNLETEHNLLMMLTKGMQDWDKISREGFDRLGSDSYSKSERLRVAWYESRLLRPAEPGNLFGEDVLLLGYILYRTSGDNRFNV</sequence>
<dbReference type="EMBL" id="JAHMHR010000047">
    <property type="protein sequence ID" value="KAK1671437.1"/>
    <property type="molecule type" value="Genomic_DNA"/>
</dbReference>
<keyword evidence="2" id="KW-1185">Reference proteome</keyword>
<dbReference type="AlphaFoldDB" id="A0AAJ0EQB2"/>
<protein>
    <submittedName>
        <fullName evidence="1">Uncharacterized protein</fullName>
    </submittedName>
</protein>
<organism evidence="1 2">
    <name type="scientific">Colletotrichum godetiae</name>
    <dbReference type="NCBI Taxonomy" id="1209918"/>
    <lineage>
        <taxon>Eukaryota</taxon>
        <taxon>Fungi</taxon>
        <taxon>Dikarya</taxon>
        <taxon>Ascomycota</taxon>
        <taxon>Pezizomycotina</taxon>
        <taxon>Sordariomycetes</taxon>
        <taxon>Hypocreomycetidae</taxon>
        <taxon>Glomerellales</taxon>
        <taxon>Glomerellaceae</taxon>
        <taxon>Colletotrichum</taxon>
        <taxon>Colletotrichum acutatum species complex</taxon>
    </lineage>
</organism>
<proteinExistence type="predicted"/>
<evidence type="ECO:0000313" key="1">
    <source>
        <dbReference type="EMBL" id="KAK1671437.1"/>
    </source>
</evidence>
<reference evidence="1" key="1">
    <citation type="submission" date="2021-06" db="EMBL/GenBank/DDBJ databases">
        <title>Comparative genomics, transcriptomics and evolutionary studies reveal genomic signatures of adaptation to plant cell wall in hemibiotrophic fungi.</title>
        <authorList>
            <consortium name="DOE Joint Genome Institute"/>
            <person name="Baroncelli R."/>
            <person name="Diaz J.F."/>
            <person name="Benocci T."/>
            <person name="Peng M."/>
            <person name="Battaglia E."/>
            <person name="Haridas S."/>
            <person name="Andreopoulos W."/>
            <person name="Labutti K."/>
            <person name="Pangilinan J."/>
            <person name="Floch G.L."/>
            <person name="Makela M.R."/>
            <person name="Henrissat B."/>
            <person name="Grigoriev I.V."/>
            <person name="Crouch J.A."/>
            <person name="De Vries R.P."/>
            <person name="Sukno S.A."/>
            <person name="Thon M.R."/>
        </authorList>
    </citation>
    <scope>NUCLEOTIDE SEQUENCE</scope>
    <source>
        <strain evidence="1">CBS 193.32</strain>
    </source>
</reference>
<dbReference type="Proteomes" id="UP001224890">
    <property type="component" value="Unassembled WGS sequence"/>
</dbReference>
<dbReference type="RefSeq" id="XP_060425440.1">
    <property type="nucleotide sequence ID" value="XM_060575796.1"/>
</dbReference>